<accession>A0A158EDM2</accession>
<evidence type="ECO:0000256" key="3">
    <source>
        <dbReference type="ARBA" id="ARBA00022630"/>
    </source>
</evidence>
<evidence type="ECO:0000256" key="6">
    <source>
        <dbReference type="RuleBase" id="RU003968"/>
    </source>
</evidence>
<feature type="compositionally biased region" description="Low complexity" evidence="7">
    <location>
        <begin position="566"/>
        <end position="575"/>
    </location>
</feature>
<protein>
    <submittedName>
        <fullName evidence="10">GMC family oxidoreductase</fullName>
    </submittedName>
</protein>
<dbReference type="EMBL" id="FCOX02000070">
    <property type="protein sequence ID" value="SAL04914.1"/>
    <property type="molecule type" value="Genomic_DNA"/>
</dbReference>
<keyword evidence="4 5" id="KW-0274">FAD</keyword>
<keyword evidence="3 6" id="KW-0285">Flavoprotein</keyword>
<dbReference type="SUPFAM" id="SSF54373">
    <property type="entry name" value="FAD-linked reductases, C-terminal domain"/>
    <property type="match status" value="1"/>
</dbReference>
<keyword evidence="11" id="KW-1185">Reference proteome</keyword>
<sequence>MAANHGSGTDVSDEFDYIVVGAGSAGCAVAGRLAEEHGVTVALIEPGPDDHHFTVWTPIGVGKLAVRPGPRNYGYMSTPQPALNNRRSFQPRGRGLGGSSSINGMVYIRGHRNDYDHWAELGCRGWRYDDVLPYFQRAEANGRLSTARDAVYHGANGPLHVNDLRTPNPFSRRFIEAAAQAGIPFNDDFNGQDQDGAGLYQVTQHNGERWNSSRAYLHRGDAADTAFNNGRGNLAVMTDTLALRIEFEGRRATGVRVERDGVERTLRARREVILSAGAFNSPQLLMASGIGPGAHLRASGVPVICDLPGVGENLQDHIDVTIKKVVPTTELFGYTLRNILHMIPELMRYRRERRGMFSSNVAEAGGFVRSRPGLAEPDIQLSFICALVTARGENIGKKGPPGYSCHATNLRPASRGVVRLKSADMREAPLIDPRYFSVDSDMDTLVTGLRLIRKIFAQPALAEAGGRELHAESFGSGDGDERMLRDYIRTHADTLFHPVGTCKMGVDDMAVVDPTLRVRGVEGLRVADASVMPTLIGGNTNAPAIMIGEKAADLIRGRRLEGPSSAAHAAQAGDARYSLDTSNNG</sequence>
<reference evidence="10" key="1">
    <citation type="submission" date="2016-01" db="EMBL/GenBank/DDBJ databases">
        <authorList>
            <person name="Peeters C."/>
        </authorList>
    </citation>
    <scope>NUCLEOTIDE SEQUENCE</scope>
    <source>
        <strain evidence="10">LMG 29321</strain>
    </source>
</reference>
<dbReference type="Gene3D" id="3.50.50.60">
    <property type="entry name" value="FAD/NAD(P)-binding domain"/>
    <property type="match status" value="1"/>
</dbReference>
<gene>
    <name evidence="10" type="ORF">AWB78_07193</name>
</gene>
<feature type="region of interest" description="Disordered" evidence="7">
    <location>
        <begin position="566"/>
        <end position="585"/>
    </location>
</feature>
<dbReference type="PANTHER" id="PTHR11552">
    <property type="entry name" value="GLUCOSE-METHANOL-CHOLINE GMC OXIDOREDUCTASE"/>
    <property type="match status" value="1"/>
</dbReference>
<evidence type="ECO:0000256" key="7">
    <source>
        <dbReference type="SAM" id="MobiDB-lite"/>
    </source>
</evidence>
<dbReference type="PROSITE" id="PS00624">
    <property type="entry name" value="GMC_OXRED_2"/>
    <property type="match status" value="1"/>
</dbReference>
<dbReference type="PIRSF" id="PIRSF000137">
    <property type="entry name" value="Alcohol_oxidase"/>
    <property type="match status" value="1"/>
</dbReference>
<organism evidence="10 11">
    <name type="scientific">Caballeronia calidae</name>
    <dbReference type="NCBI Taxonomy" id="1777139"/>
    <lineage>
        <taxon>Bacteria</taxon>
        <taxon>Pseudomonadati</taxon>
        <taxon>Pseudomonadota</taxon>
        <taxon>Betaproteobacteria</taxon>
        <taxon>Burkholderiales</taxon>
        <taxon>Burkholderiaceae</taxon>
        <taxon>Caballeronia</taxon>
    </lineage>
</organism>
<feature type="domain" description="Glucose-methanol-choline oxidoreductase N-terminal" evidence="8">
    <location>
        <begin position="93"/>
        <end position="116"/>
    </location>
</feature>
<dbReference type="InterPro" id="IPR007867">
    <property type="entry name" value="GMC_OxRtase_C"/>
</dbReference>
<feature type="compositionally biased region" description="Polar residues" evidence="7">
    <location>
        <begin position="75"/>
        <end position="88"/>
    </location>
</feature>
<feature type="binding site" evidence="5">
    <location>
        <begin position="103"/>
        <end position="106"/>
    </location>
    <ligand>
        <name>FAD</name>
        <dbReference type="ChEBI" id="CHEBI:57692"/>
    </ligand>
</feature>
<evidence type="ECO:0000256" key="4">
    <source>
        <dbReference type="ARBA" id="ARBA00022827"/>
    </source>
</evidence>
<evidence type="ECO:0000259" key="8">
    <source>
        <dbReference type="PROSITE" id="PS00623"/>
    </source>
</evidence>
<dbReference type="InterPro" id="IPR012132">
    <property type="entry name" value="GMC_OxRdtase"/>
</dbReference>
<comment type="cofactor">
    <cofactor evidence="1 5">
        <name>FAD</name>
        <dbReference type="ChEBI" id="CHEBI:57692"/>
    </cofactor>
</comment>
<comment type="caution">
    <text evidence="10">The sequence shown here is derived from an EMBL/GenBank/DDBJ whole genome shotgun (WGS) entry which is preliminary data.</text>
</comment>
<evidence type="ECO:0000259" key="9">
    <source>
        <dbReference type="PROSITE" id="PS00624"/>
    </source>
</evidence>
<dbReference type="Gene3D" id="3.30.560.10">
    <property type="entry name" value="Glucose Oxidase, domain 3"/>
    <property type="match status" value="1"/>
</dbReference>
<evidence type="ECO:0000256" key="5">
    <source>
        <dbReference type="PIRSR" id="PIRSR000137-2"/>
    </source>
</evidence>
<dbReference type="Proteomes" id="UP000071859">
    <property type="component" value="Unassembled WGS sequence"/>
</dbReference>
<dbReference type="InterPro" id="IPR000172">
    <property type="entry name" value="GMC_OxRdtase_N"/>
</dbReference>
<proteinExistence type="inferred from homology"/>
<dbReference type="OrthoDB" id="9785276at2"/>
<dbReference type="Pfam" id="PF05199">
    <property type="entry name" value="GMC_oxred_C"/>
    <property type="match status" value="1"/>
</dbReference>
<evidence type="ECO:0000256" key="2">
    <source>
        <dbReference type="ARBA" id="ARBA00010790"/>
    </source>
</evidence>
<name>A0A158EDM2_9BURK</name>
<dbReference type="InterPro" id="IPR036188">
    <property type="entry name" value="FAD/NAD-bd_sf"/>
</dbReference>
<dbReference type="PROSITE" id="PS00623">
    <property type="entry name" value="GMC_OXRED_1"/>
    <property type="match status" value="1"/>
</dbReference>
<feature type="region of interest" description="Disordered" evidence="7">
    <location>
        <begin position="75"/>
        <end position="95"/>
    </location>
</feature>
<dbReference type="Pfam" id="PF00732">
    <property type="entry name" value="GMC_oxred_N"/>
    <property type="match status" value="1"/>
</dbReference>
<dbReference type="PANTHER" id="PTHR11552:SF147">
    <property type="entry name" value="CHOLINE DEHYDROGENASE, MITOCHONDRIAL"/>
    <property type="match status" value="1"/>
</dbReference>
<evidence type="ECO:0000313" key="11">
    <source>
        <dbReference type="Proteomes" id="UP000071859"/>
    </source>
</evidence>
<feature type="domain" description="Glucose-methanol-choline oxidoreductase N-terminal" evidence="9">
    <location>
        <begin position="277"/>
        <end position="291"/>
    </location>
</feature>
<evidence type="ECO:0000313" key="10">
    <source>
        <dbReference type="EMBL" id="SAL04914.1"/>
    </source>
</evidence>
<comment type="similarity">
    <text evidence="2 6">Belongs to the GMC oxidoreductase family.</text>
</comment>
<dbReference type="RefSeq" id="WP_082883534.1">
    <property type="nucleotide sequence ID" value="NZ_FCOX02000070.1"/>
</dbReference>
<dbReference type="GO" id="GO:0016614">
    <property type="term" value="F:oxidoreductase activity, acting on CH-OH group of donors"/>
    <property type="evidence" value="ECO:0007669"/>
    <property type="project" value="InterPro"/>
</dbReference>
<dbReference type="AlphaFoldDB" id="A0A158EDM2"/>
<evidence type="ECO:0000256" key="1">
    <source>
        <dbReference type="ARBA" id="ARBA00001974"/>
    </source>
</evidence>
<dbReference type="SUPFAM" id="SSF51905">
    <property type="entry name" value="FAD/NAD(P)-binding domain"/>
    <property type="match status" value="1"/>
</dbReference>
<dbReference type="GO" id="GO:0050660">
    <property type="term" value="F:flavin adenine dinucleotide binding"/>
    <property type="evidence" value="ECO:0007669"/>
    <property type="project" value="InterPro"/>
</dbReference>